<dbReference type="Pfam" id="PF18061">
    <property type="entry name" value="CRISPR_Cas9_WED"/>
    <property type="match status" value="1"/>
</dbReference>
<comment type="similarity">
    <text evidence="13">Belongs to the CRISPR-associated Cas9 family.</text>
</comment>
<evidence type="ECO:0000256" key="9">
    <source>
        <dbReference type="ARBA" id="ARBA00023118"/>
    </source>
</evidence>
<dbReference type="AlphaFoldDB" id="A0A4U3MH97"/>
<dbReference type="NCBIfam" id="TIGR01865">
    <property type="entry name" value="cas_Csn1"/>
    <property type="match status" value="1"/>
</dbReference>
<evidence type="ECO:0000256" key="11">
    <source>
        <dbReference type="ARBA" id="ARBA00023211"/>
    </source>
</evidence>
<protein>
    <recommendedName>
        <fullName evidence="13">CRISPR-associated endonuclease Cas9</fullName>
        <ecNumber evidence="13">3.1.-.-</ecNumber>
    </recommendedName>
</protein>
<keyword evidence="11" id="KW-0464">Manganese</keyword>
<comment type="caution">
    <text evidence="13">Lacks conserved residue(s) required for the propagation of feature annotation.</text>
</comment>
<keyword evidence="8 13" id="KW-0694">RNA-binding</keyword>
<comment type="subunit">
    <text evidence="12 13">Monomer. Binds crRNA and tracrRNA.</text>
</comment>
<dbReference type="Pfam" id="PF18070">
    <property type="entry name" value="Cas9_PI2"/>
    <property type="match status" value="1"/>
</dbReference>
<reference evidence="15 16" key="1">
    <citation type="submission" date="2019-02" db="EMBL/GenBank/DDBJ databases">
        <title>Bacteria dissemination in different level of health care in South Africa: the effectiveness of infections prevention and control.</title>
        <authorList>
            <person name="Shobo C."/>
            <person name="Amoako D.G."/>
            <person name="Allam M."/>
            <person name="Ismail A."/>
            <person name="Bester L.A."/>
            <person name="Essack S.Y."/>
        </authorList>
    </citation>
    <scope>NUCLEOTIDE SEQUENCE [LARGE SCALE GENOMIC DNA]</scope>
    <source>
        <strain evidence="15 16">2SIL2</strain>
    </source>
</reference>
<proteinExistence type="inferred from homology"/>
<dbReference type="EMBL" id="SIYF01000115">
    <property type="protein sequence ID" value="TKK88715.1"/>
    <property type="molecule type" value="Genomic_DNA"/>
</dbReference>
<dbReference type="GO" id="GO:0046872">
    <property type="term" value="F:metal ion binding"/>
    <property type="evidence" value="ECO:0007669"/>
    <property type="project" value="UniProtKB-UniRule"/>
</dbReference>
<dbReference type="Proteomes" id="UP000305511">
    <property type="component" value="Unassembled WGS sequence"/>
</dbReference>
<evidence type="ECO:0000313" key="16">
    <source>
        <dbReference type="Proteomes" id="UP000305511"/>
    </source>
</evidence>
<dbReference type="GO" id="GO:0003723">
    <property type="term" value="F:RNA binding"/>
    <property type="evidence" value="ECO:0007669"/>
    <property type="project" value="UniProtKB-UniRule"/>
</dbReference>
<dbReference type="HAMAP" id="MF_01480">
    <property type="entry name" value="Cas9"/>
    <property type="match status" value="1"/>
</dbReference>
<organism evidence="15 16">
    <name type="scientific">Enterococcus faecalis</name>
    <name type="common">Streptococcus faecalis</name>
    <dbReference type="NCBI Taxonomy" id="1351"/>
    <lineage>
        <taxon>Bacteria</taxon>
        <taxon>Bacillati</taxon>
        <taxon>Bacillota</taxon>
        <taxon>Bacilli</taxon>
        <taxon>Lactobacillales</taxon>
        <taxon>Enterococcaceae</taxon>
        <taxon>Enterococcus</taxon>
    </lineage>
</organism>
<evidence type="ECO:0000256" key="4">
    <source>
        <dbReference type="ARBA" id="ARBA00022723"/>
    </source>
</evidence>
<gene>
    <name evidence="13 15" type="primary">cas9</name>
    <name evidence="15" type="ORF">EY666_05270</name>
</gene>
<evidence type="ECO:0000256" key="5">
    <source>
        <dbReference type="ARBA" id="ARBA00022759"/>
    </source>
</evidence>
<dbReference type="Gene3D" id="3.30.420.10">
    <property type="entry name" value="Ribonuclease H-like superfamily/Ribonuclease H"/>
    <property type="match status" value="2"/>
</dbReference>
<dbReference type="GO" id="GO:0003677">
    <property type="term" value="F:DNA binding"/>
    <property type="evidence" value="ECO:0007669"/>
    <property type="project" value="UniProtKB-UniRule"/>
</dbReference>
<dbReference type="Pfam" id="PF18541">
    <property type="entry name" value="RuvC_III"/>
    <property type="match status" value="1"/>
</dbReference>
<keyword evidence="4" id="KW-0479">Metal-binding</keyword>
<sequence>MYSIGLDLGISSVGWSVIDERTGNVIDLGVRLFSAKNSEKNLERRTNRGGRRLIRRKTNRLKDAKKILAAVGFYEDKSLKNSCPYQLRVKGLTEPLSKGEIYKVTLHILKKRGISYLDEDDTEAAKESQDYKEQVRENAQLLTKYTPGQIQLQRLKENNRVKTGINAQGNYQLNVFKVSAYANELATILKTQQAFYPNELTDDWIALFVQPGIAEEAGLIYRKRPYYHGPGNEANNSPYGRWSDFKKTGQPATNIFDKLIGKDFQGELRASGLSLSAQQYNLLNDLTNLKIDGEIPLSLEQKEYILAELMTKEFTRFGVNDVVKLLGVKKERLSGWRLDKKGKPEIHTLKAYRNWRKIFAEAGIDLATLPTETIDCLAKVLTLNTEREGIENTLAFELPKLAEPVKSLVLDHYKELSQSISTQAWHRFSLKTLHLLIPELMNATSEQNTLLEQFQLKSGVRTRYSEYNKLTTKDVLAEIYNPTVNKTVSQAFKVMDALLEKYGKEQIHYITIEMPRDDNEEDEKKRIKELHAKNSQRKNDSQSYFMQKSGWSQEKFQTTIQKNRRFLAKLLYYYEQDGICAYTGLSISPELLVSDSTEIDHIIPISISLDDSINNKVLVLSKANQVKGQQTPYDAWMDGSFKKTNGKFSNWDDYQKWVESRHFSHKKENNLLETRNIFDSEQVEKFLARNLNDTRYASRLVLNTLQSFFANQETKVRVVNGSFTHTLRKKWGADLDKTRETHHHHAVDATLCAVTPFVKVSRYHYAVKEETGEKVMREIDFETGEIVDEMSYQEFKKSKKYERKTYQVKWPNFREQLKPVNLHPRIKFSHQVDRKANRKLSDATIYSVREKTEVKTLKSGKQKITTDEYTIGKIKDIYTVDGWEAFKKKQDKLLMKDLDEKTYERLLSIAETTPDFQEVEEKNGKVKRVKRSPFAVYCEENDIPAIRKYAKKNNGPLIRSLKYYDGKLNKHINITKDSQGRPVEKTKNGRKVTLQSLKPYRYDIYQDLETKAYYTVQLYYSDLRFVEGKYGITEKEYMKKVAEQTKGQVVRFCFSLQKNDGLEIEWKDSQRYDVRFYNFQSANSINFKGLEQEMMPAENQFKQKPYNNGAINLNIAKYGKEGKKLRKFNTDILGKKHYLYYEKEPKNIIK</sequence>
<evidence type="ECO:0000256" key="3">
    <source>
        <dbReference type="ARBA" id="ARBA00022722"/>
    </source>
</evidence>
<dbReference type="GO" id="GO:0004519">
    <property type="term" value="F:endonuclease activity"/>
    <property type="evidence" value="ECO:0007669"/>
    <property type="project" value="UniProtKB-UniRule"/>
</dbReference>
<dbReference type="InterPro" id="IPR033114">
    <property type="entry name" value="HNH_CAS9"/>
</dbReference>
<evidence type="ECO:0000256" key="1">
    <source>
        <dbReference type="ARBA" id="ARBA00001946"/>
    </source>
</evidence>
<dbReference type="InterPro" id="IPR028629">
    <property type="entry name" value="Cas9"/>
</dbReference>
<dbReference type="Pfam" id="PF13395">
    <property type="entry name" value="HNH_4"/>
    <property type="match status" value="1"/>
</dbReference>
<comment type="cofactor">
    <cofactor evidence="1">
        <name>Mg(2+)</name>
        <dbReference type="ChEBI" id="CHEBI:18420"/>
    </cofactor>
</comment>
<comment type="domain">
    <text evidence="13">Has 2 endonuclease domains. The discontinuous RuvC-like domain cleaves the target DNA noncomplementary to crRNA while the HNH nuclease domain cleaves the target DNA complementary to crRNA.</text>
</comment>
<evidence type="ECO:0000256" key="7">
    <source>
        <dbReference type="ARBA" id="ARBA00022842"/>
    </source>
</evidence>
<dbReference type="GO" id="GO:0016787">
    <property type="term" value="F:hydrolase activity"/>
    <property type="evidence" value="ECO:0007669"/>
    <property type="project" value="UniProtKB-KW"/>
</dbReference>
<name>A0A4U3MH97_ENTFL</name>
<keyword evidence="3 13" id="KW-0540">Nuclease</keyword>
<comment type="caution">
    <text evidence="15">The sequence shown here is derived from an EMBL/GenBank/DDBJ whole genome shotgun (WGS) entry which is preliminary data.</text>
</comment>
<dbReference type="GO" id="GO:0051607">
    <property type="term" value="P:defense response to virus"/>
    <property type="evidence" value="ECO:0007669"/>
    <property type="project" value="UniProtKB-UniRule"/>
</dbReference>
<dbReference type="PROSITE" id="PS51749">
    <property type="entry name" value="HNH_CAS9"/>
    <property type="match status" value="1"/>
</dbReference>
<evidence type="ECO:0000256" key="12">
    <source>
        <dbReference type="ARBA" id="ARBA00046380"/>
    </source>
</evidence>
<dbReference type="InterPro" id="IPR003615">
    <property type="entry name" value="HNH_nuc"/>
</dbReference>
<dbReference type="InterPro" id="IPR040555">
    <property type="entry name" value="Cas9_PI2"/>
</dbReference>
<evidence type="ECO:0000256" key="6">
    <source>
        <dbReference type="ARBA" id="ARBA00022801"/>
    </source>
</evidence>
<keyword evidence="6 13" id="KW-0378">Hydrolase</keyword>
<dbReference type="InterPro" id="IPR041383">
    <property type="entry name" value="RuvC_III"/>
</dbReference>
<evidence type="ECO:0000256" key="10">
    <source>
        <dbReference type="ARBA" id="ARBA00023125"/>
    </source>
</evidence>
<evidence type="ECO:0000256" key="13">
    <source>
        <dbReference type="HAMAP-Rule" id="MF_01480"/>
    </source>
</evidence>
<keyword evidence="9 13" id="KW-0051">Antiviral defense</keyword>
<dbReference type="RefSeq" id="WP_137273951.1">
    <property type="nucleotide sequence ID" value="NZ_SIYF01000115.1"/>
</dbReference>
<keyword evidence="5 13" id="KW-0255">Endonuclease</keyword>
<accession>A0A4U3MH97</accession>
<evidence type="ECO:0000259" key="14">
    <source>
        <dbReference type="PROSITE" id="PS51749"/>
    </source>
</evidence>
<dbReference type="InterPro" id="IPR040656">
    <property type="entry name" value="Cas9_WED_dom"/>
</dbReference>
<dbReference type="GO" id="GO:0043571">
    <property type="term" value="P:maintenance of CRISPR repeat elements"/>
    <property type="evidence" value="ECO:0007669"/>
    <property type="project" value="UniProtKB-UniRule"/>
</dbReference>
<evidence type="ECO:0000313" key="15">
    <source>
        <dbReference type="EMBL" id="TKK88715.1"/>
    </source>
</evidence>
<evidence type="ECO:0000256" key="8">
    <source>
        <dbReference type="ARBA" id="ARBA00022884"/>
    </source>
</evidence>
<feature type="domain" description="HNH Cas9-type" evidence="14">
    <location>
        <begin position="520"/>
        <end position="691"/>
    </location>
</feature>
<feature type="active site" description="Proton acceptor for HNH nuclease domain" evidence="13">
    <location>
        <position position="601"/>
    </location>
</feature>
<feature type="active site" description="For RuvC-like nuclease domain" evidence="13">
    <location>
        <position position="7"/>
    </location>
</feature>
<dbReference type="EC" id="3.1.-.-" evidence="13"/>
<keyword evidence="7" id="KW-0460">Magnesium</keyword>
<comment type="function">
    <text evidence="13">CRISPR (clustered regularly interspaced short palindromic repeat) is an adaptive immune system that provides protection against mobile genetic elements (viruses, transposable elements and conjugative plasmids). CRISPR clusters contain spacers, sequences complementary to antecedent mobile elements, and target invading nucleic acids. CRISPR clusters are transcribed and processed into CRISPR RNA (crRNA). In type II CRISPR systems correct processing of pre-crRNA requires a trans-encoded small RNA (tracrRNA), endogenous ribonuclease 3 (rnc) and this protein. The tracrRNA serves as a guide for ribonuclease 3-aided processing of pre-crRNA. Subsequently Cas9/crRNA/tracrRNA endonucleolytically cleaves linear or circular dsDNA target complementary to the spacer; Cas9 is inactive in the absence of the 2 guide RNAs (gRNA). Cas9 recognizes the protospacer adjacent motif (PAM) in the CRISPR repeat sequences to help distinguish self versus nonself, as targets within the bacterial CRISPR locus do not have PAMs. PAM recognition is also required for catalytic activity.</text>
</comment>
<dbReference type="InterPro" id="IPR036397">
    <property type="entry name" value="RNaseH_sf"/>
</dbReference>
<dbReference type="Gene3D" id="1.10.30.50">
    <property type="match status" value="1"/>
</dbReference>
<evidence type="ECO:0000256" key="2">
    <source>
        <dbReference type="ARBA" id="ARBA00005244"/>
    </source>
</evidence>
<keyword evidence="10 13" id="KW-0238">DNA-binding</keyword>
<comment type="similarity">
    <text evidence="2">Belongs to the CRISPR-associated protein Cas9 family. Subtype II-A subfamily.</text>
</comment>